<dbReference type="Pfam" id="PF07724">
    <property type="entry name" value="AAA_2"/>
    <property type="match status" value="1"/>
</dbReference>
<keyword evidence="4 6" id="KW-0067">ATP-binding</keyword>
<gene>
    <name evidence="6 9" type="primary">clpX</name>
    <name evidence="9" type="ORF">E3T25_10715</name>
</gene>
<reference evidence="9 10" key="1">
    <citation type="submission" date="2019-03" db="EMBL/GenBank/DDBJ databases">
        <title>Genomics of glacier-inhabiting Cryobacterium strains.</title>
        <authorList>
            <person name="Liu Q."/>
            <person name="Xin Y.-H."/>
        </authorList>
    </citation>
    <scope>NUCLEOTIDE SEQUENCE [LARGE SCALE GENOMIC DNA]</scope>
    <source>
        <strain evidence="9 10">TMT2-16</strain>
    </source>
</reference>
<dbReference type="RefSeq" id="WP_104103359.1">
    <property type="nucleotide sequence ID" value="NZ_SOGO01000031.1"/>
</dbReference>
<protein>
    <recommendedName>
        <fullName evidence="6">ATP-dependent Clp protease ATP-binding subunit ClpX</fullName>
    </recommendedName>
</protein>
<dbReference type="HAMAP" id="MF_00175">
    <property type="entry name" value="ClpX"/>
    <property type="match status" value="1"/>
</dbReference>
<dbReference type="InterPro" id="IPR019489">
    <property type="entry name" value="Clp_ATPase_C"/>
</dbReference>
<comment type="subunit">
    <text evidence="6">Component of the ClpX-ClpP complex. Forms a hexameric ring that, in the presence of ATP, binds to fourteen ClpP subunits assembled into a disk-like structure with a central cavity, resembling the structure of eukaryotic proteasomes.</text>
</comment>
<dbReference type="PANTHER" id="PTHR48102:SF7">
    <property type="entry name" value="ATP-DEPENDENT CLP PROTEASE ATP-BINDING SUBUNIT CLPX-LIKE, MITOCHONDRIAL"/>
    <property type="match status" value="1"/>
</dbReference>
<evidence type="ECO:0000256" key="7">
    <source>
        <dbReference type="PROSITE-ProRule" id="PRU01250"/>
    </source>
</evidence>
<keyword evidence="9" id="KW-0645">Protease</keyword>
<evidence type="ECO:0000256" key="6">
    <source>
        <dbReference type="HAMAP-Rule" id="MF_00175"/>
    </source>
</evidence>
<evidence type="ECO:0000256" key="5">
    <source>
        <dbReference type="ARBA" id="ARBA00023186"/>
    </source>
</evidence>
<dbReference type="InterPro" id="IPR046425">
    <property type="entry name" value="ClpX_bact"/>
</dbReference>
<dbReference type="Gene3D" id="6.20.220.10">
    <property type="entry name" value="ClpX chaperone, C4-type zinc finger domain"/>
    <property type="match status" value="1"/>
</dbReference>
<dbReference type="NCBIfam" id="NF003745">
    <property type="entry name" value="PRK05342.1"/>
    <property type="match status" value="1"/>
</dbReference>
<dbReference type="Gene3D" id="3.40.50.300">
    <property type="entry name" value="P-loop containing nucleotide triphosphate hydrolases"/>
    <property type="match status" value="1"/>
</dbReference>
<dbReference type="InterPro" id="IPR010603">
    <property type="entry name" value="Znf_CppX_C4"/>
</dbReference>
<evidence type="ECO:0000256" key="2">
    <source>
        <dbReference type="ARBA" id="ARBA00022741"/>
    </source>
</evidence>
<keyword evidence="3 6" id="KW-0862">Zinc</keyword>
<dbReference type="SUPFAM" id="SSF57716">
    <property type="entry name" value="Glucocorticoid receptor-like (DNA-binding domain)"/>
    <property type="match status" value="1"/>
</dbReference>
<dbReference type="Pfam" id="PF06689">
    <property type="entry name" value="zf-C4_ClpX"/>
    <property type="match status" value="1"/>
</dbReference>
<dbReference type="InterPro" id="IPR003593">
    <property type="entry name" value="AAA+_ATPase"/>
</dbReference>
<dbReference type="PANTHER" id="PTHR48102">
    <property type="entry name" value="ATP-DEPENDENT CLP PROTEASE ATP-BINDING SUBUNIT CLPX-LIKE, MITOCHONDRIAL-RELATED"/>
    <property type="match status" value="1"/>
</dbReference>
<dbReference type="InterPro" id="IPR038366">
    <property type="entry name" value="Znf_CppX_C4_sf"/>
</dbReference>
<dbReference type="SMART" id="SM00994">
    <property type="entry name" value="zf-C4_ClpX"/>
    <property type="match status" value="1"/>
</dbReference>
<keyword evidence="2 6" id="KW-0547">Nucleotide-binding</keyword>
<dbReference type="SUPFAM" id="SSF52540">
    <property type="entry name" value="P-loop containing nucleoside triphosphate hydrolases"/>
    <property type="match status" value="1"/>
</dbReference>
<dbReference type="SMART" id="SM01086">
    <property type="entry name" value="ClpB_D2-small"/>
    <property type="match status" value="1"/>
</dbReference>
<dbReference type="InterPro" id="IPR059188">
    <property type="entry name" value="Znf_CLPX-like"/>
</dbReference>
<proteinExistence type="inferred from homology"/>
<feature type="binding site" evidence="6 7">
    <location>
        <position position="16"/>
    </location>
    <ligand>
        <name>Zn(2+)</name>
        <dbReference type="ChEBI" id="CHEBI:29105"/>
    </ligand>
</feature>
<dbReference type="Pfam" id="PF10431">
    <property type="entry name" value="ClpB_D2-small"/>
    <property type="match status" value="1"/>
</dbReference>
<comment type="similarity">
    <text evidence="6 7">Belongs to the ClpX chaperone family.</text>
</comment>
<evidence type="ECO:0000313" key="10">
    <source>
        <dbReference type="Proteomes" id="UP000297851"/>
    </source>
</evidence>
<feature type="binding site" evidence="6 7">
    <location>
        <position position="38"/>
    </location>
    <ligand>
        <name>Zn(2+)</name>
        <dbReference type="ChEBI" id="CHEBI:29105"/>
    </ligand>
</feature>
<dbReference type="NCBIfam" id="TIGR00382">
    <property type="entry name" value="clpX"/>
    <property type="match status" value="1"/>
</dbReference>
<name>A0ABY2J9R3_9MICO</name>
<dbReference type="GO" id="GO:0008233">
    <property type="term" value="F:peptidase activity"/>
    <property type="evidence" value="ECO:0007669"/>
    <property type="project" value="UniProtKB-KW"/>
</dbReference>
<keyword evidence="1 6" id="KW-0479">Metal-binding</keyword>
<dbReference type="InterPro" id="IPR003959">
    <property type="entry name" value="ATPase_AAA_core"/>
</dbReference>
<feature type="binding site" evidence="6 7">
    <location>
        <position position="35"/>
    </location>
    <ligand>
        <name>Zn(2+)</name>
        <dbReference type="ChEBI" id="CHEBI:29105"/>
    </ligand>
</feature>
<keyword evidence="5 6" id="KW-0143">Chaperone</keyword>
<organism evidence="9 10">
    <name type="scientific">Cryobacterium sandaracinum</name>
    <dbReference type="NCBI Taxonomy" id="1259247"/>
    <lineage>
        <taxon>Bacteria</taxon>
        <taxon>Bacillati</taxon>
        <taxon>Actinomycetota</taxon>
        <taxon>Actinomycetes</taxon>
        <taxon>Micrococcales</taxon>
        <taxon>Microbacteriaceae</taxon>
        <taxon>Cryobacterium</taxon>
    </lineage>
</organism>
<evidence type="ECO:0000313" key="9">
    <source>
        <dbReference type="EMBL" id="TFD01678.1"/>
    </source>
</evidence>
<dbReference type="CDD" id="cd19497">
    <property type="entry name" value="RecA-like_ClpX"/>
    <property type="match status" value="1"/>
</dbReference>
<feature type="binding site" evidence="6 7">
    <location>
        <position position="13"/>
    </location>
    <ligand>
        <name>Zn(2+)</name>
        <dbReference type="ChEBI" id="CHEBI:29105"/>
    </ligand>
</feature>
<dbReference type="EMBL" id="SOGO01000031">
    <property type="protein sequence ID" value="TFD01678.1"/>
    <property type="molecule type" value="Genomic_DNA"/>
</dbReference>
<evidence type="ECO:0000256" key="3">
    <source>
        <dbReference type="ARBA" id="ARBA00022833"/>
    </source>
</evidence>
<dbReference type="GO" id="GO:0006508">
    <property type="term" value="P:proteolysis"/>
    <property type="evidence" value="ECO:0007669"/>
    <property type="project" value="UniProtKB-KW"/>
</dbReference>
<dbReference type="GO" id="GO:0005524">
    <property type="term" value="F:ATP binding"/>
    <property type="evidence" value="ECO:0007669"/>
    <property type="project" value="UniProtKB-KW"/>
</dbReference>
<dbReference type="InterPro" id="IPR004487">
    <property type="entry name" value="Clp_protease_ATP-bd_su_ClpX"/>
</dbReference>
<feature type="binding site" evidence="6">
    <location>
        <begin position="127"/>
        <end position="134"/>
    </location>
    <ligand>
        <name>ATP</name>
        <dbReference type="ChEBI" id="CHEBI:30616"/>
    </ligand>
</feature>
<evidence type="ECO:0000256" key="1">
    <source>
        <dbReference type="ARBA" id="ARBA00022723"/>
    </source>
</evidence>
<keyword evidence="10" id="KW-1185">Reference proteome</keyword>
<feature type="domain" description="ClpX-type ZB" evidence="8">
    <location>
        <begin position="1"/>
        <end position="54"/>
    </location>
</feature>
<comment type="caution">
    <text evidence="9">The sequence shown here is derived from an EMBL/GenBank/DDBJ whole genome shotgun (WGS) entry which is preliminary data.</text>
</comment>
<accession>A0ABY2J9R3</accession>
<sequence>MARIGESADLLKCSFCGKSQKQVQQLIAGPGVYICDECVELCNEIIEERLAEATAEDGAGEFELPKPKEIFGFLEEYVIGQEAAKRALAVAVYNHYKRVRSRATLTAADAIHDDVEIAKSNILLIGPTGCGKTYLAQTLAKRLNVPFAVADATALTEAGYVGEDVENILLKLIQAADYDVKRAETGIIYIDEIDKIARKAENPSITRDVSGEGVQQALLKILEGTVASVPPQGGRKHPHQEFIQIDTTNVLFIVAGAFAGLDDIISTRAGKKGIGFGAPLHSKGDDVNLFSEVLPEDLHKFGLIPEFIGRLPVVTTVTQLDQVALMQILTVPKNALVRQYQRMFQLDGVELEFEQPALEAIADLAVLRKTGARGLRAIMEEVLGPIMFEVPSSSEVARVVVTRAAVLDNAEPTIVLHKARRVDKSA</sequence>
<dbReference type="Proteomes" id="UP000297851">
    <property type="component" value="Unassembled WGS sequence"/>
</dbReference>
<dbReference type="PROSITE" id="PS51902">
    <property type="entry name" value="CLPX_ZB"/>
    <property type="match status" value="1"/>
</dbReference>
<evidence type="ECO:0000259" key="8">
    <source>
        <dbReference type="PROSITE" id="PS51902"/>
    </source>
</evidence>
<dbReference type="InterPro" id="IPR027417">
    <property type="entry name" value="P-loop_NTPase"/>
</dbReference>
<dbReference type="SMART" id="SM00382">
    <property type="entry name" value="AAA"/>
    <property type="match status" value="1"/>
</dbReference>
<dbReference type="Gene3D" id="1.10.8.60">
    <property type="match status" value="1"/>
</dbReference>
<comment type="function">
    <text evidence="6">ATP-dependent specificity component of the Clp protease. It directs the protease to specific substrates. Can perform chaperone functions in the absence of ClpP.</text>
</comment>
<dbReference type="InterPro" id="IPR050052">
    <property type="entry name" value="ATP-dep_Clp_protease_ClpX"/>
</dbReference>
<keyword evidence="9" id="KW-0378">Hydrolase</keyword>
<evidence type="ECO:0000256" key="4">
    <source>
        <dbReference type="ARBA" id="ARBA00022840"/>
    </source>
</evidence>